<proteinExistence type="inferred from homology"/>
<dbReference type="InterPro" id="IPR015840">
    <property type="entry name" value="DNA_MeTrfase_ParB"/>
</dbReference>
<dbReference type="EMBL" id="FMZW01000019">
    <property type="protein sequence ID" value="SDE08470.1"/>
    <property type="molecule type" value="Genomic_DNA"/>
</dbReference>
<keyword evidence="2" id="KW-0808">Transferase</keyword>
<evidence type="ECO:0000256" key="2">
    <source>
        <dbReference type="ARBA" id="ARBA00022679"/>
    </source>
</evidence>
<dbReference type="InterPro" id="IPR001091">
    <property type="entry name" value="RM_Methyltransferase"/>
</dbReference>
<dbReference type="GO" id="GO:0009007">
    <property type="term" value="F:site-specific DNA-methyltransferase (adenine-specific) activity"/>
    <property type="evidence" value="ECO:0007669"/>
    <property type="project" value="UniProtKB-EC"/>
</dbReference>
<dbReference type="Pfam" id="PF01555">
    <property type="entry name" value="N6_N4_Mtase"/>
    <property type="match status" value="1"/>
</dbReference>
<comment type="similarity">
    <text evidence="4">Belongs to the N(4)/N(6)-methyltransferase family.</text>
</comment>
<dbReference type="Proteomes" id="UP000199245">
    <property type="component" value="Unassembled WGS sequence"/>
</dbReference>
<dbReference type="PRINTS" id="PR00508">
    <property type="entry name" value="S21N4MTFRASE"/>
</dbReference>
<organism evidence="6 7">
    <name type="scientific">Bradyrhizobium brasilense</name>
    <dbReference type="NCBI Taxonomy" id="1419277"/>
    <lineage>
        <taxon>Bacteria</taxon>
        <taxon>Pseudomonadati</taxon>
        <taxon>Pseudomonadota</taxon>
        <taxon>Alphaproteobacteria</taxon>
        <taxon>Hyphomicrobiales</taxon>
        <taxon>Nitrobacteraceae</taxon>
        <taxon>Bradyrhizobium</taxon>
    </lineage>
</organism>
<dbReference type="InterPro" id="IPR036086">
    <property type="entry name" value="ParB/Sulfiredoxin_sf"/>
</dbReference>
<gene>
    <name evidence="6" type="ORF">SAMN05216337_1019136</name>
</gene>
<name>A0A1G7A117_9BRAD</name>
<dbReference type="RefSeq" id="WP_092084582.1">
    <property type="nucleotide sequence ID" value="NZ_FMZW01000019.1"/>
</dbReference>
<evidence type="ECO:0000259" key="5">
    <source>
        <dbReference type="Pfam" id="PF01555"/>
    </source>
</evidence>
<sequence>MTTTIKAEPRKPEVFFPELKISNKPLAELKPPLGHAIRRHSPAQLQKIVDCLQTYGAVLPILVGQDDRVIDGWALVLAARELKYREFPIVCISDLSEAKQRALRVALNKIPEYASWNELEFKLEIEEILALDSEVTLGLDVGELDVMLDDGGLDQEDQLPSDEGKAAPICKIGDQFMCGTHIIRCDDSRSRESFAKLLGSETAGMGFTDPPYNVPIKGHVTRSETSRHHDFPMGKGELSSSEHQAFLQTVLGHAARFSGEGSIHYVCSDWRHAREQLAAGDVVFTELKNICVWNKSNAGMGSLYRSQHEFIFVYKLGTAPHVNNVALGRHGRNRTNVWNYVSQSALGGTSKSKLSLHPTVKPVAMIADAIRDCSNPGDLILDPFGGAGTTLIAAEKTGRRARLLELNPAYVDVTIQRWQRLTGEAAYHAETGRPYSDGSN</sequence>
<dbReference type="InterPro" id="IPR029063">
    <property type="entry name" value="SAM-dependent_MTases_sf"/>
</dbReference>
<dbReference type="AlphaFoldDB" id="A0A1G7A117"/>
<dbReference type="SUPFAM" id="SSF53335">
    <property type="entry name" value="S-adenosyl-L-methionine-dependent methyltransferases"/>
    <property type="match status" value="1"/>
</dbReference>
<comment type="catalytic activity">
    <reaction evidence="3">
        <text>a 2'-deoxyadenosine in DNA + S-adenosyl-L-methionine = an N(6)-methyl-2'-deoxyadenosine in DNA + S-adenosyl-L-homocysteine + H(+)</text>
        <dbReference type="Rhea" id="RHEA:15197"/>
        <dbReference type="Rhea" id="RHEA-COMP:12418"/>
        <dbReference type="Rhea" id="RHEA-COMP:12419"/>
        <dbReference type="ChEBI" id="CHEBI:15378"/>
        <dbReference type="ChEBI" id="CHEBI:57856"/>
        <dbReference type="ChEBI" id="CHEBI:59789"/>
        <dbReference type="ChEBI" id="CHEBI:90615"/>
        <dbReference type="ChEBI" id="CHEBI:90616"/>
        <dbReference type="EC" id="2.1.1.72"/>
    </reaction>
</comment>
<evidence type="ECO:0000256" key="4">
    <source>
        <dbReference type="RuleBase" id="RU362026"/>
    </source>
</evidence>
<evidence type="ECO:0000256" key="1">
    <source>
        <dbReference type="ARBA" id="ARBA00022603"/>
    </source>
</evidence>
<dbReference type="SUPFAM" id="SSF110849">
    <property type="entry name" value="ParB/Sulfiredoxin"/>
    <property type="match status" value="1"/>
</dbReference>
<reference evidence="6 7" key="1">
    <citation type="submission" date="2016-10" db="EMBL/GenBank/DDBJ databases">
        <authorList>
            <person name="de Groot N.N."/>
        </authorList>
    </citation>
    <scope>NUCLEOTIDE SEQUENCE [LARGE SCALE GENOMIC DNA]</scope>
    <source>
        <strain evidence="6 7">R5</strain>
    </source>
</reference>
<dbReference type="GO" id="GO:0008170">
    <property type="term" value="F:N-methyltransferase activity"/>
    <property type="evidence" value="ECO:0007669"/>
    <property type="project" value="InterPro"/>
</dbReference>
<dbReference type="PIRSF" id="PIRSF036758">
    <property type="entry name" value="Aden_M_ParB"/>
    <property type="match status" value="1"/>
</dbReference>
<dbReference type="GO" id="GO:0032259">
    <property type="term" value="P:methylation"/>
    <property type="evidence" value="ECO:0007669"/>
    <property type="project" value="UniProtKB-KW"/>
</dbReference>
<dbReference type="InterPro" id="IPR002941">
    <property type="entry name" value="DNA_methylase_N4/N6"/>
</dbReference>
<protein>
    <recommendedName>
        <fullName evidence="4">Methyltransferase</fullName>
        <ecNumber evidence="4">2.1.1.-</ecNumber>
    </recommendedName>
</protein>
<accession>A0A1G7A117</accession>
<dbReference type="Gene3D" id="3.90.1530.10">
    <property type="entry name" value="Conserved hypothetical protein from pyrococcus furiosus pfu- 392566-001, ParB domain"/>
    <property type="match status" value="1"/>
</dbReference>
<evidence type="ECO:0000313" key="6">
    <source>
        <dbReference type="EMBL" id="SDE08470.1"/>
    </source>
</evidence>
<keyword evidence="1 6" id="KW-0489">Methyltransferase</keyword>
<dbReference type="Gene3D" id="3.40.50.150">
    <property type="entry name" value="Vaccinia Virus protein VP39"/>
    <property type="match status" value="1"/>
</dbReference>
<dbReference type="GO" id="GO:0003677">
    <property type="term" value="F:DNA binding"/>
    <property type="evidence" value="ECO:0007669"/>
    <property type="project" value="InterPro"/>
</dbReference>
<dbReference type="CDD" id="cd16403">
    <property type="entry name" value="ParB_N_like_MT"/>
    <property type="match status" value="1"/>
</dbReference>
<evidence type="ECO:0000313" key="7">
    <source>
        <dbReference type="Proteomes" id="UP000199245"/>
    </source>
</evidence>
<evidence type="ECO:0000256" key="3">
    <source>
        <dbReference type="ARBA" id="ARBA00047942"/>
    </source>
</evidence>
<dbReference type="EC" id="2.1.1.-" evidence="4"/>
<feature type="domain" description="DNA methylase N-4/N-6" evidence="5">
    <location>
        <begin position="207"/>
        <end position="414"/>
    </location>
</feature>